<evidence type="ECO:0000313" key="4">
    <source>
        <dbReference type="EMBL" id="KAL2053796.1"/>
    </source>
</evidence>
<sequence>MADFYDFEDVFGSNPNLVYDEDMRGRIRHHRQSLENELFIDRLLKALGVRKASIAYPPESNRDLRELFQRIASSSSPDHHKHSVIYYLLKDLSQAKGDSHEQFSKASYLPDKYKTFIDGIWYLDRLKFERALDYLTESSLTPTFPEEILYTLCRHSPRDDATLPIAYYHTVSPSITSSKVLEAYFLVLCRTSATEAFYFSRAQGDVNHRVLFEKLIAFVHTKSTGPIKATRGVELISLPLNEEEESWFSDYLEGKGSILPGAMDTLIMRGVVTGRSESKTQHRRRPSGQKIEGMNWDTLRNSTLAALPRLVPMK</sequence>
<evidence type="ECO:0000256" key="1">
    <source>
        <dbReference type="ARBA" id="ARBA00004123"/>
    </source>
</evidence>
<keyword evidence="2" id="KW-0539">Nucleus</keyword>
<evidence type="ECO:0000259" key="3">
    <source>
        <dbReference type="Pfam" id="PF13934"/>
    </source>
</evidence>
<dbReference type="Proteomes" id="UP001590951">
    <property type="component" value="Unassembled WGS sequence"/>
</dbReference>
<keyword evidence="5" id="KW-1185">Reference proteome</keyword>
<dbReference type="PANTHER" id="PTHR21583">
    <property type="entry name" value="ELYS PROTEIN"/>
    <property type="match status" value="1"/>
</dbReference>
<dbReference type="EMBL" id="JBHFEH010000019">
    <property type="protein sequence ID" value="KAL2053796.1"/>
    <property type="molecule type" value="Genomic_DNA"/>
</dbReference>
<accession>A0ABR4B9Q2</accession>
<feature type="domain" description="ELYS-like" evidence="3">
    <location>
        <begin position="38"/>
        <end position="253"/>
    </location>
</feature>
<organism evidence="4 5">
    <name type="scientific">Lepraria finkii</name>
    <dbReference type="NCBI Taxonomy" id="1340010"/>
    <lineage>
        <taxon>Eukaryota</taxon>
        <taxon>Fungi</taxon>
        <taxon>Dikarya</taxon>
        <taxon>Ascomycota</taxon>
        <taxon>Pezizomycotina</taxon>
        <taxon>Lecanoromycetes</taxon>
        <taxon>OSLEUM clade</taxon>
        <taxon>Lecanoromycetidae</taxon>
        <taxon>Lecanorales</taxon>
        <taxon>Lecanorineae</taxon>
        <taxon>Stereocaulaceae</taxon>
        <taxon>Lepraria</taxon>
    </lineage>
</organism>
<evidence type="ECO:0000313" key="5">
    <source>
        <dbReference type="Proteomes" id="UP001590951"/>
    </source>
</evidence>
<protein>
    <recommendedName>
        <fullName evidence="3">ELYS-like domain-containing protein</fullName>
    </recommendedName>
</protein>
<comment type="subcellular location">
    <subcellularLocation>
        <location evidence="1">Nucleus</location>
    </subcellularLocation>
</comment>
<comment type="caution">
    <text evidence="4">The sequence shown here is derived from an EMBL/GenBank/DDBJ whole genome shotgun (WGS) entry which is preliminary data.</text>
</comment>
<dbReference type="InterPro" id="IPR052620">
    <property type="entry name" value="ELYS/MEL-28_NucAsmblyFactor"/>
</dbReference>
<gene>
    <name evidence="4" type="ORF">ABVK25_006101</name>
</gene>
<dbReference type="InterPro" id="IPR025151">
    <property type="entry name" value="ELYS_dom"/>
</dbReference>
<dbReference type="PANTHER" id="PTHR21583:SF8">
    <property type="entry name" value="PROTEIN ELYS"/>
    <property type="match status" value="1"/>
</dbReference>
<dbReference type="Pfam" id="PF13934">
    <property type="entry name" value="ELYS"/>
    <property type="match status" value="1"/>
</dbReference>
<evidence type="ECO:0000256" key="2">
    <source>
        <dbReference type="ARBA" id="ARBA00023242"/>
    </source>
</evidence>
<name>A0ABR4B9Q2_9LECA</name>
<reference evidence="4 5" key="1">
    <citation type="submission" date="2024-09" db="EMBL/GenBank/DDBJ databases">
        <title>Rethinking Asexuality: The Enigmatic Case of Functional Sexual Genes in Lepraria (Stereocaulaceae).</title>
        <authorList>
            <person name="Doellman M."/>
            <person name="Sun Y."/>
            <person name="Barcenas-Pena A."/>
            <person name="Lumbsch H.T."/>
            <person name="Grewe F."/>
        </authorList>
    </citation>
    <scope>NUCLEOTIDE SEQUENCE [LARGE SCALE GENOMIC DNA]</scope>
    <source>
        <strain evidence="4 5">Grewe 0041</strain>
    </source>
</reference>
<proteinExistence type="predicted"/>